<comment type="caution">
    <text evidence="1">The sequence shown here is derived from an EMBL/GenBank/DDBJ whole genome shotgun (WGS) entry which is preliminary data.</text>
</comment>
<evidence type="ECO:0000313" key="2">
    <source>
        <dbReference type="Proteomes" id="UP000028059"/>
    </source>
</evidence>
<sequence>MIAPDSSTRVYSRCPIIAELLAKAGALAVTSVLAEIPVTPILTAATAIIANTAILFSLNDHYN</sequence>
<name>A0A081RQB5_9ARCH</name>
<gene>
    <name evidence="1" type="ORF">AAA799N04_00065</name>
</gene>
<proteinExistence type="predicted"/>
<dbReference type="Proteomes" id="UP000028059">
    <property type="component" value="Unassembled WGS sequence"/>
</dbReference>
<evidence type="ECO:0000313" key="1">
    <source>
        <dbReference type="EMBL" id="KEQ57388.1"/>
    </source>
</evidence>
<dbReference type="EMBL" id="JOKN01000001">
    <property type="protein sequence ID" value="KEQ57388.1"/>
    <property type="molecule type" value="Genomic_DNA"/>
</dbReference>
<protein>
    <submittedName>
        <fullName evidence="1">Uncharacterized protein</fullName>
    </submittedName>
</protein>
<organism evidence="1 2">
    <name type="scientific">Marine Group I thaumarchaeote SCGC AAA799-N04</name>
    <dbReference type="NCBI Taxonomy" id="1502293"/>
    <lineage>
        <taxon>Archaea</taxon>
        <taxon>Nitrososphaerota</taxon>
        <taxon>Marine Group I</taxon>
    </lineage>
</organism>
<accession>A0A081RQB5</accession>
<reference evidence="1 2" key="1">
    <citation type="submission" date="2014-06" db="EMBL/GenBank/DDBJ databases">
        <authorList>
            <person name="Ngugi D.K."/>
            <person name="Blom J."/>
            <person name="Alam I."/>
            <person name="Rashid M."/>
            <person name="Ba Alawi W."/>
            <person name="Zhang G."/>
            <person name="Hikmawan T."/>
            <person name="Guan Y."/>
            <person name="Antunes A."/>
            <person name="Siam R."/>
            <person name="ElDorry H."/>
            <person name="Bajic V."/>
            <person name="Stingl U."/>
        </authorList>
    </citation>
    <scope>NUCLEOTIDE SEQUENCE [LARGE SCALE GENOMIC DNA]</scope>
    <source>
        <strain evidence="1">SCGC AAA799-N04</strain>
    </source>
</reference>
<dbReference type="AlphaFoldDB" id="A0A081RQB5"/>
<keyword evidence="2" id="KW-1185">Reference proteome</keyword>